<feature type="transmembrane region" description="Helical" evidence="8">
    <location>
        <begin position="306"/>
        <end position="329"/>
    </location>
</feature>
<feature type="region of interest" description="Disordered" evidence="7">
    <location>
        <begin position="274"/>
        <end position="306"/>
    </location>
</feature>
<evidence type="ECO:0000256" key="4">
    <source>
        <dbReference type="ARBA" id="ARBA00022741"/>
    </source>
</evidence>
<dbReference type="InterPro" id="IPR011009">
    <property type="entry name" value="Kinase-like_dom_sf"/>
</dbReference>
<dbReference type="SUPFAM" id="SSF56112">
    <property type="entry name" value="Protein kinase-like (PK-like)"/>
    <property type="match status" value="1"/>
</dbReference>
<dbReference type="Gene3D" id="1.10.510.10">
    <property type="entry name" value="Transferase(Phosphotransferase) domain 1"/>
    <property type="match status" value="1"/>
</dbReference>
<accession>A0ABD6FEL0</accession>
<evidence type="ECO:0000313" key="11">
    <source>
        <dbReference type="Proteomes" id="UP000249324"/>
    </source>
</evidence>
<dbReference type="SMART" id="SM00220">
    <property type="entry name" value="S_TKc"/>
    <property type="match status" value="1"/>
</dbReference>
<evidence type="ECO:0000256" key="3">
    <source>
        <dbReference type="ARBA" id="ARBA00022679"/>
    </source>
</evidence>
<dbReference type="CDD" id="cd14014">
    <property type="entry name" value="STKc_PknB_like"/>
    <property type="match status" value="1"/>
</dbReference>
<dbReference type="InterPro" id="IPR000719">
    <property type="entry name" value="Prot_kinase_dom"/>
</dbReference>
<dbReference type="PROSITE" id="PS00108">
    <property type="entry name" value="PROTEIN_KINASE_ST"/>
    <property type="match status" value="1"/>
</dbReference>
<name>A0ABD6FEL0_9PSEU</name>
<organism evidence="10 11">
    <name type="scientific">Thermocrispum agreste</name>
    <dbReference type="NCBI Taxonomy" id="37925"/>
    <lineage>
        <taxon>Bacteria</taxon>
        <taxon>Bacillati</taxon>
        <taxon>Actinomycetota</taxon>
        <taxon>Actinomycetes</taxon>
        <taxon>Pseudonocardiales</taxon>
        <taxon>Pseudonocardiaceae</taxon>
        <taxon>Thermocrispum</taxon>
    </lineage>
</organism>
<dbReference type="InterPro" id="IPR008271">
    <property type="entry name" value="Ser/Thr_kinase_AS"/>
</dbReference>
<dbReference type="GO" id="GO:0005524">
    <property type="term" value="F:ATP binding"/>
    <property type="evidence" value="ECO:0007669"/>
    <property type="project" value="UniProtKB-KW"/>
</dbReference>
<keyword evidence="4" id="KW-0547">Nucleotide-binding</keyword>
<evidence type="ECO:0000256" key="8">
    <source>
        <dbReference type="SAM" id="Phobius"/>
    </source>
</evidence>
<sequence>MGQPNGRVIAGRYRLTRKLASGAMGAVWLAHDEVLNRAIAAKQMLLPPGTADDEAEQARQRVLHEARVAARICHANAITIFDVADDGGEPVLIMEYLSCRTLAHVLAERGHLSPAEVARIGAPVAAALAAAHAQGVVHRDVKPANILLADSPDGLVKLTDFGIAHVNGDVVGAAGPLIGSPAYVAPESIRGAEPTPAADVFSLGATLYRAVEGHLIYGDLAKRADVLQAAADHRIVPPRHAGPLTPLLRAMLTPDPAQRPTMREVHHRLRAVLAETTSSTPAPDQPDSAPARRPTRSRPRNRQPRTLVTTGSIVTIVLVFVLVMATMGFQPERKDVRAAGDGVSPTDRAAVATRFYHVLPRDTDTAWTMLTPRARATGRAEFDAYWDSVGSVTIIESADVAGRTVTIGVLVDHEGRPSFQRTELEIVKRGDKLLIDSIRRTTVRR</sequence>
<comment type="caution">
    <text evidence="10">The sequence shown here is derived from an EMBL/GenBank/DDBJ whole genome shotgun (WGS) entry which is preliminary data.</text>
</comment>
<keyword evidence="5 10" id="KW-0418">Kinase</keyword>
<reference evidence="10 11" key="1">
    <citation type="journal article" date="2021" name="BMC Genomics">
        <title>Genome-resolved metagenome and metatranscriptome analyses of thermophilic composting reveal key bacterial players and their metabolic interactions.</title>
        <authorList>
            <person name="Braga L.P.P."/>
            <person name="Pereira R.V."/>
            <person name="Martins L.F."/>
            <person name="Moura L.M.S."/>
            <person name="Sanchez F.B."/>
            <person name="Patane J.S.L."/>
            <person name="da Silva A.M."/>
            <person name="Setubal J.C."/>
        </authorList>
    </citation>
    <scope>NUCLEOTIDE SEQUENCE [LARGE SCALE GENOMIC DNA]</scope>
    <source>
        <strain evidence="10">ZC4RG45</strain>
    </source>
</reference>
<dbReference type="Pfam" id="PF00069">
    <property type="entry name" value="Pkinase"/>
    <property type="match status" value="1"/>
</dbReference>
<keyword evidence="2" id="KW-0723">Serine/threonine-protein kinase</keyword>
<dbReference type="EC" id="2.7.11.1" evidence="1"/>
<evidence type="ECO:0000313" key="10">
    <source>
        <dbReference type="EMBL" id="MFO7191878.1"/>
    </source>
</evidence>
<evidence type="ECO:0000256" key="1">
    <source>
        <dbReference type="ARBA" id="ARBA00012513"/>
    </source>
</evidence>
<feature type="domain" description="Protein kinase" evidence="9">
    <location>
        <begin position="13"/>
        <end position="269"/>
    </location>
</feature>
<keyword evidence="3 10" id="KW-0808">Transferase</keyword>
<keyword evidence="8" id="KW-1133">Transmembrane helix</keyword>
<evidence type="ECO:0000256" key="6">
    <source>
        <dbReference type="ARBA" id="ARBA00022840"/>
    </source>
</evidence>
<dbReference type="AlphaFoldDB" id="A0ABD6FEL0"/>
<evidence type="ECO:0000256" key="2">
    <source>
        <dbReference type="ARBA" id="ARBA00022527"/>
    </source>
</evidence>
<dbReference type="PANTHER" id="PTHR43289">
    <property type="entry name" value="MITOGEN-ACTIVATED PROTEIN KINASE KINASE KINASE 20-RELATED"/>
    <property type="match status" value="1"/>
</dbReference>
<evidence type="ECO:0000256" key="5">
    <source>
        <dbReference type="ARBA" id="ARBA00022777"/>
    </source>
</evidence>
<keyword evidence="6" id="KW-0067">ATP-binding</keyword>
<dbReference type="Proteomes" id="UP000249324">
    <property type="component" value="Unassembled WGS sequence"/>
</dbReference>
<proteinExistence type="predicted"/>
<dbReference type="GO" id="GO:0004674">
    <property type="term" value="F:protein serine/threonine kinase activity"/>
    <property type="evidence" value="ECO:0007669"/>
    <property type="project" value="UniProtKB-KW"/>
</dbReference>
<evidence type="ECO:0000259" key="9">
    <source>
        <dbReference type="PROSITE" id="PS50011"/>
    </source>
</evidence>
<dbReference type="EMBL" id="QGUI02000056">
    <property type="protein sequence ID" value="MFO7191878.1"/>
    <property type="molecule type" value="Genomic_DNA"/>
</dbReference>
<dbReference type="PANTHER" id="PTHR43289:SF6">
    <property type="entry name" value="SERINE_THREONINE-PROTEIN KINASE NEKL-3"/>
    <property type="match status" value="1"/>
</dbReference>
<gene>
    <name evidence="10" type="ORF">DIU77_006500</name>
</gene>
<protein>
    <recommendedName>
        <fullName evidence="1">non-specific serine/threonine protein kinase</fullName>
        <ecNumber evidence="1">2.7.11.1</ecNumber>
    </recommendedName>
</protein>
<evidence type="ECO:0000256" key="7">
    <source>
        <dbReference type="SAM" id="MobiDB-lite"/>
    </source>
</evidence>
<dbReference type="PROSITE" id="PS50011">
    <property type="entry name" value="PROTEIN_KINASE_DOM"/>
    <property type="match status" value="1"/>
</dbReference>
<keyword evidence="8" id="KW-0472">Membrane</keyword>
<keyword evidence="8" id="KW-0812">Transmembrane</keyword>
<feature type="compositionally biased region" description="Basic residues" evidence="7">
    <location>
        <begin position="293"/>
        <end position="303"/>
    </location>
</feature>
<dbReference type="Gene3D" id="3.30.200.20">
    <property type="entry name" value="Phosphorylase Kinase, domain 1"/>
    <property type="match status" value="1"/>
</dbReference>